<dbReference type="InterPro" id="IPR020904">
    <property type="entry name" value="Sc_DH/Rdtase_CS"/>
</dbReference>
<protein>
    <submittedName>
        <fullName evidence="4">SDR family NAD(P)-dependent oxidoreductase</fullName>
    </submittedName>
</protein>
<comment type="similarity">
    <text evidence="1 3">Belongs to the short-chain dehydrogenases/reductases (SDR) family.</text>
</comment>
<dbReference type="GO" id="GO:0016491">
    <property type="term" value="F:oxidoreductase activity"/>
    <property type="evidence" value="ECO:0007669"/>
    <property type="project" value="UniProtKB-KW"/>
</dbReference>
<dbReference type="PANTHER" id="PTHR43976:SF16">
    <property type="entry name" value="SHORT-CHAIN DEHYDROGENASE_REDUCTASE FAMILY PROTEIN"/>
    <property type="match status" value="1"/>
</dbReference>
<name>A0A6N6MF13_9FLAO</name>
<dbReference type="RefSeq" id="WP_150936920.1">
    <property type="nucleotide sequence ID" value="NZ_WAAT01000025.1"/>
</dbReference>
<evidence type="ECO:0000256" key="3">
    <source>
        <dbReference type="RuleBase" id="RU000363"/>
    </source>
</evidence>
<dbReference type="InterPro" id="IPR036291">
    <property type="entry name" value="NAD(P)-bd_dom_sf"/>
</dbReference>
<keyword evidence="5" id="KW-1185">Reference proteome</keyword>
<accession>A0A6N6MF13</accession>
<dbReference type="Pfam" id="PF00106">
    <property type="entry name" value="adh_short"/>
    <property type="match status" value="1"/>
</dbReference>
<comment type="caution">
    <text evidence="4">The sequence shown here is derived from an EMBL/GenBank/DDBJ whole genome shotgun (WGS) entry which is preliminary data.</text>
</comment>
<dbReference type="AlphaFoldDB" id="A0A6N6MF13"/>
<dbReference type="InterPro" id="IPR002347">
    <property type="entry name" value="SDR_fam"/>
</dbReference>
<evidence type="ECO:0000313" key="5">
    <source>
        <dbReference type="Proteomes" id="UP000441333"/>
    </source>
</evidence>
<dbReference type="Proteomes" id="UP000441333">
    <property type="component" value="Unassembled WGS sequence"/>
</dbReference>
<reference evidence="4 5" key="1">
    <citation type="submission" date="2019-09" db="EMBL/GenBank/DDBJ databases">
        <authorList>
            <person name="Cao W.R."/>
        </authorList>
    </citation>
    <scope>NUCLEOTIDE SEQUENCE [LARGE SCALE GENOMIC DNA]</scope>
    <source>
        <strain evidence="4 5">B1N29</strain>
    </source>
</reference>
<dbReference type="PANTHER" id="PTHR43976">
    <property type="entry name" value="SHORT CHAIN DEHYDROGENASE"/>
    <property type="match status" value="1"/>
</dbReference>
<dbReference type="InterPro" id="IPR051911">
    <property type="entry name" value="SDR_oxidoreductase"/>
</dbReference>
<sequence>MDIKEKVWFITGVSSGLGKQLAKEVLSKGEIVVGTFRKQEQVEAFNSEVPGKSFGVLIDVASNDMIIDGVKSILDKFGKVDVLVNNAGYGVMGSVEEVSDEEVKRQFDVNVFGVLTTIRELLPSMRARKSGHIINITSIAGRIGSQGLGIYNGSKFALEGIGEALAAELKPLNIKVTNVEPGPFRTEWAGSSADYENTKIKDYESTVGERITSLQKLSGNQPGDPEKAADAIYKLAQLEEAPVHLPLGKIAYEVFDKVNNGLIEELAKFEHLGKECDFDNNYYV</sequence>
<dbReference type="PROSITE" id="PS00061">
    <property type="entry name" value="ADH_SHORT"/>
    <property type="match status" value="1"/>
</dbReference>
<evidence type="ECO:0000256" key="2">
    <source>
        <dbReference type="ARBA" id="ARBA00023002"/>
    </source>
</evidence>
<proteinExistence type="inferred from homology"/>
<dbReference type="PRINTS" id="PR00080">
    <property type="entry name" value="SDRFAMILY"/>
</dbReference>
<gene>
    <name evidence="4" type="ORF">F6U93_03585</name>
</gene>
<dbReference type="SUPFAM" id="SSF51735">
    <property type="entry name" value="NAD(P)-binding Rossmann-fold domains"/>
    <property type="match status" value="1"/>
</dbReference>
<dbReference type="Gene3D" id="3.40.50.720">
    <property type="entry name" value="NAD(P)-binding Rossmann-like Domain"/>
    <property type="match status" value="1"/>
</dbReference>
<evidence type="ECO:0000256" key="1">
    <source>
        <dbReference type="ARBA" id="ARBA00006484"/>
    </source>
</evidence>
<dbReference type="CDD" id="cd05374">
    <property type="entry name" value="17beta-HSD-like_SDR_c"/>
    <property type="match status" value="1"/>
</dbReference>
<keyword evidence="2" id="KW-0560">Oxidoreductase</keyword>
<dbReference type="NCBIfam" id="NF004824">
    <property type="entry name" value="PRK06180.1"/>
    <property type="match status" value="1"/>
</dbReference>
<organism evidence="4 5">
    <name type="scientific">Pseudotamlana haliotis</name>
    <dbReference type="NCBI Taxonomy" id="2614804"/>
    <lineage>
        <taxon>Bacteria</taxon>
        <taxon>Pseudomonadati</taxon>
        <taxon>Bacteroidota</taxon>
        <taxon>Flavobacteriia</taxon>
        <taxon>Flavobacteriales</taxon>
        <taxon>Flavobacteriaceae</taxon>
        <taxon>Pseudotamlana</taxon>
    </lineage>
</organism>
<dbReference type="EMBL" id="WAAT01000025">
    <property type="protein sequence ID" value="KAB1069406.1"/>
    <property type="molecule type" value="Genomic_DNA"/>
</dbReference>
<dbReference type="PRINTS" id="PR00081">
    <property type="entry name" value="GDHRDH"/>
</dbReference>
<evidence type="ECO:0000313" key="4">
    <source>
        <dbReference type="EMBL" id="KAB1069406.1"/>
    </source>
</evidence>